<proteinExistence type="predicted"/>
<evidence type="ECO:0000313" key="4">
    <source>
        <dbReference type="Proteomes" id="UP000748752"/>
    </source>
</evidence>
<reference evidence="3 4" key="1">
    <citation type="journal article" date="2020" name="Microorganisms">
        <title>Osmotic Adaptation and Compatible Solute Biosynthesis of Phototrophic Bacteria as Revealed from Genome Analyses.</title>
        <authorList>
            <person name="Imhoff J.F."/>
            <person name="Rahn T."/>
            <person name="Kunzel S."/>
            <person name="Keller A."/>
            <person name="Neulinger S.C."/>
        </authorList>
    </citation>
    <scope>NUCLEOTIDE SEQUENCE [LARGE SCALE GENOMIC DNA]</scope>
    <source>
        <strain evidence="3 4">DSM 6210</strain>
    </source>
</reference>
<dbReference type="Gene3D" id="1.10.260.40">
    <property type="entry name" value="lambda repressor-like DNA-binding domains"/>
    <property type="match status" value="1"/>
</dbReference>
<evidence type="ECO:0000259" key="2">
    <source>
        <dbReference type="PROSITE" id="PS50943"/>
    </source>
</evidence>
<comment type="caution">
    <text evidence="3">The sequence shown here is derived from an EMBL/GenBank/DDBJ whole genome shotgun (WGS) entry which is preliminary data.</text>
</comment>
<dbReference type="Proteomes" id="UP000748752">
    <property type="component" value="Unassembled WGS sequence"/>
</dbReference>
<accession>A0ABS1CIC3</accession>
<dbReference type="RefSeq" id="WP_200238251.1">
    <property type="nucleotide sequence ID" value="NZ_NRRV01000030.1"/>
</dbReference>
<evidence type="ECO:0000256" key="1">
    <source>
        <dbReference type="SAM" id="MobiDB-lite"/>
    </source>
</evidence>
<name>A0ABS1CIC3_9GAMM</name>
<gene>
    <name evidence="3" type="ORF">CKO31_13105</name>
</gene>
<evidence type="ECO:0000313" key="3">
    <source>
        <dbReference type="EMBL" id="MBK1631666.1"/>
    </source>
</evidence>
<dbReference type="Pfam" id="PF13560">
    <property type="entry name" value="HTH_31"/>
    <property type="match status" value="1"/>
</dbReference>
<dbReference type="SMART" id="SM00530">
    <property type="entry name" value="HTH_XRE"/>
    <property type="match status" value="1"/>
</dbReference>
<dbReference type="InterPro" id="IPR010982">
    <property type="entry name" value="Lambda_DNA-bd_dom_sf"/>
</dbReference>
<dbReference type="EMBL" id="NRRV01000030">
    <property type="protein sequence ID" value="MBK1631666.1"/>
    <property type="molecule type" value="Genomic_DNA"/>
</dbReference>
<keyword evidence="4" id="KW-1185">Reference proteome</keyword>
<dbReference type="PROSITE" id="PS50943">
    <property type="entry name" value="HTH_CROC1"/>
    <property type="match status" value="1"/>
</dbReference>
<dbReference type="SUPFAM" id="SSF47413">
    <property type="entry name" value="lambda repressor-like DNA-binding domains"/>
    <property type="match status" value="1"/>
</dbReference>
<organism evidence="3 4">
    <name type="scientific">Thiohalocapsa halophila</name>
    <dbReference type="NCBI Taxonomy" id="69359"/>
    <lineage>
        <taxon>Bacteria</taxon>
        <taxon>Pseudomonadati</taxon>
        <taxon>Pseudomonadota</taxon>
        <taxon>Gammaproteobacteria</taxon>
        <taxon>Chromatiales</taxon>
        <taxon>Chromatiaceae</taxon>
        <taxon>Thiohalocapsa</taxon>
    </lineage>
</organism>
<dbReference type="CDD" id="cd00093">
    <property type="entry name" value="HTH_XRE"/>
    <property type="match status" value="1"/>
</dbReference>
<feature type="region of interest" description="Disordered" evidence="1">
    <location>
        <begin position="115"/>
        <end position="135"/>
    </location>
</feature>
<feature type="domain" description="HTH cro/C1-type" evidence="2">
    <location>
        <begin position="16"/>
        <end position="73"/>
    </location>
</feature>
<sequence length="135" mass="14833">MTDSEHELTREIGQRLRAARHERGLSLAQLAALTNGLYSKSRISNYEQGLRRPSIEAARTLADALVIVNAAELLGVEGGEDNALSAEEMRLLDAFRRADVDWRCRLLDIAEAVQLDPPPGQGRRRRKTGRSAGAG</sequence>
<dbReference type="InterPro" id="IPR001387">
    <property type="entry name" value="Cro/C1-type_HTH"/>
</dbReference>
<protein>
    <recommendedName>
        <fullName evidence="2">HTH cro/C1-type domain-containing protein</fullName>
    </recommendedName>
</protein>